<dbReference type="Proteomes" id="UP000324222">
    <property type="component" value="Unassembled WGS sequence"/>
</dbReference>
<evidence type="ECO:0000313" key="4">
    <source>
        <dbReference type="Proteomes" id="UP000324222"/>
    </source>
</evidence>
<accession>A0A5B7HZ59</accession>
<keyword evidence="2" id="KW-1133">Transmembrane helix</keyword>
<comment type="caution">
    <text evidence="3">The sequence shown here is derived from an EMBL/GenBank/DDBJ whole genome shotgun (WGS) entry which is preliminary data.</text>
</comment>
<evidence type="ECO:0000256" key="1">
    <source>
        <dbReference type="SAM" id="MobiDB-lite"/>
    </source>
</evidence>
<keyword evidence="2" id="KW-0472">Membrane</keyword>
<reference evidence="3 4" key="1">
    <citation type="submission" date="2019-05" db="EMBL/GenBank/DDBJ databases">
        <title>Another draft genome of Portunus trituberculatus and its Hox gene families provides insights of decapod evolution.</title>
        <authorList>
            <person name="Jeong J.-H."/>
            <person name="Song I."/>
            <person name="Kim S."/>
            <person name="Choi T."/>
            <person name="Kim D."/>
            <person name="Ryu S."/>
            <person name="Kim W."/>
        </authorList>
    </citation>
    <scope>NUCLEOTIDE SEQUENCE [LARGE SCALE GENOMIC DNA]</scope>
    <source>
        <tissue evidence="3">Muscle</tissue>
    </source>
</reference>
<sequence>MEELKKVKLDHPGPPPDHELPQQPFGMFIEPTIEKESGIRREFTEEERLITEKLMKRTETIGLNGSHLSVDRGQCMLPFLFLILFLVFLNYIVVHILSSSNLLKEFWSYKNILIHKLFISIF</sequence>
<feature type="compositionally biased region" description="Basic and acidic residues" evidence="1">
    <location>
        <begin position="1"/>
        <end position="20"/>
    </location>
</feature>
<proteinExistence type="predicted"/>
<protein>
    <submittedName>
        <fullName evidence="3">Uncharacterized protein</fullName>
    </submittedName>
</protein>
<dbReference type="EMBL" id="VSRR010037457">
    <property type="protein sequence ID" value="MPC73754.1"/>
    <property type="molecule type" value="Genomic_DNA"/>
</dbReference>
<dbReference type="OrthoDB" id="294251at2759"/>
<dbReference type="AlphaFoldDB" id="A0A5B7HZ59"/>
<gene>
    <name evidence="3" type="ORF">E2C01_068091</name>
</gene>
<name>A0A5B7HZ59_PORTR</name>
<organism evidence="3 4">
    <name type="scientific">Portunus trituberculatus</name>
    <name type="common">Swimming crab</name>
    <name type="synonym">Neptunus trituberculatus</name>
    <dbReference type="NCBI Taxonomy" id="210409"/>
    <lineage>
        <taxon>Eukaryota</taxon>
        <taxon>Metazoa</taxon>
        <taxon>Ecdysozoa</taxon>
        <taxon>Arthropoda</taxon>
        <taxon>Crustacea</taxon>
        <taxon>Multicrustacea</taxon>
        <taxon>Malacostraca</taxon>
        <taxon>Eumalacostraca</taxon>
        <taxon>Eucarida</taxon>
        <taxon>Decapoda</taxon>
        <taxon>Pleocyemata</taxon>
        <taxon>Brachyura</taxon>
        <taxon>Eubrachyura</taxon>
        <taxon>Portunoidea</taxon>
        <taxon>Portunidae</taxon>
        <taxon>Portuninae</taxon>
        <taxon>Portunus</taxon>
    </lineage>
</organism>
<keyword evidence="4" id="KW-1185">Reference proteome</keyword>
<evidence type="ECO:0000313" key="3">
    <source>
        <dbReference type="EMBL" id="MPC73754.1"/>
    </source>
</evidence>
<evidence type="ECO:0000256" key="2">
    <source>
        <dbReference type="SAM" id="Phobius"/>
    </source>
</evidence>
<feature type="transmembrane region" description="Helical" evidence="2">
    <location>
        <begin position="76"/>
        <end position="97"/>
    </location>
</feature>
<keyword evidence="2" id="KW-0812">Transmembrane</keyword>
<feature type="region of interest" description="Disordered" evidence="1">
    <location>
        <begin position="1"/>
        <end position="24"/>
    </location>
</feature>